<feature type="domain" description="Aminomethyltransferase C-terminal" evidence="10">
    <location>
        <begin position="287"/>
        <end position="365"/>
    </location>
</feature>
<dbReference type="NCBIfam" id="TIGR00528">
    <property type="entry name" value="gcvT"/>
    <property type="match status" value="1"/>
</dbReference>
<dbReference type="NCBIfam" id="NF001567">
    <property type="entry name" value="PRK00389.1"/>
    <property type="match status" value="1"/>
</dbReference>
<evidence type="ECO:0000313" key="11">
    <source>
        <dbReference type="EMBL" id="HGK27418.1"/>
    </source>
</evidence>
<dbReference type="FunFam" id="2.40.30.110:FF:000003">
    <property type="entry name" value="Aminomethyltransferase"/>
    <property type="match status" value="1"/>
</dbReference>
<keyword evidence="11" id="KW-0489">Methyltransferase</keyword>
<dbReference type="Pfam" id="PF01571">
    <property type="entry name" value="GCV_T"/>
    <property type="match status" value="1"/>
</dbReference>
<proteinExistence type="inferred from homology"/>
<dbReference type="HAMAP" id="MF_00259">
    <property type="entry name" value="GcvT"/>
    <property type="match status" value="1"/>
</dbReference>
<dbReference type="GO" id="GO:0005829">
    <property type="term" value="C:cytosol"/>
    <property type="evidence" value="ECO:0007669"/>
    <property type="project" value="TreeGrafter"/>
</dbReference>
<protein>
    <recommendedName>
        <fullName evidence="2 7">Aminomethyltransferase</fullName>
        <ecNumber evidence="2 7">2.1.2.10</ecNumber>
    </recommendedName>
    <alternativeName>
        <fullName evidence="5 7">Glycine cleavage system T protein</fullName>
    </alternativeName>
</protein>
<comment type="catalytic activity">
    <reaction evidence="6 7">
        <text>N(6)-[(R)-S(8)-aminomethyldihydrolipoyl]-L-lysyl-[protein] + (6S)-5,6,7,8-tetrahydrofolate = N(6)-[(R)-dihydrolipoyl]-L-lysyl-[protein] + (6R)-5,10-methylene-5,6,7,8-tetrahydrofolate + NH4(+)</text>
        <dbReference type="Rhea" id="RHEA:16945"/>
        <dbReference type="Rhea" id="RHEA-COMP:10475"/>
        <dbReference type="Rhea" id="RHEA-COMP:10492"/>
        <dbReference type="ChEBI" id="CHEBI:15636"/>
        <dbReference type="ChEBI" id="CHEBI:28938"/>
        <dbReference type="ChEBI" id="CHEBI:57453"/>
        <dbReference type="ChEBI" id="CHEBI:83100"/>
        <dbReference type="ChEBI" id="CHEBI:83143"/>
        <dbReference type="EC" id="2.1.2.10"/>
    </reaction>
</comment>
<dbReference type="GO" id="GO:0019464">
    <property type="term" value="P:glycine decarboxylation via glycine cleavage system"/>
    <property type="evidence" value="ECO:0007669"/>
    <property type="project" value="UniProtKB-UniRule"/>
</dbReference>
<dbReference type="InterPro" id="IPR006223">
    <property type="entry name" value="GcvT"/>
</dbReference>
<dbReference type="InterPro" id="IPR029043">
    <property type="entry name" value="GcvT/YgfZ_C"/>
</dbReference>
<dbReference type="GO" id="GO:0004047">
    <property type="term" value="F:aminomethyltransferase activity"/>
    <property type="evidence" value="ECO:0007669"/>
    <property type="project" value="UniProtKB-UniRule"/>
</dbReference>
<dbReference type="Gene3D" id="4.10.1250.10">
    <property type="entry name" value="Aminomethyltransferase fragment"/>
    <property type="match status" value="1"/>
</dbReference>
<evidence type="ECO:0000256" key="5">
    <source>
        <dbReference type="ARBA" id="ARBA00031395"/>
    </source>
</evidence>
<dbReference type="SUPFAM" id="SSF101790">
    <property type="entry name" value="Aminomethyltransferase beta-barrel domain"/>
    <property type="match status" value="1"/>
</dbReference>
<dbReference type="AlphaFoldDB" id="A0A7C4GFB4"/>
<name>A0A7C4GFB4_UNCW3</name>
<organism evidence="11">
    <name type="scientific">candidate division WOR-3 bacterium</name>
    <dbReference type="NCBI Taxonomy" id="2052148"/>
    <lineage>
        <taxon>Bacteria</taxon>
        <taxon>Bacteria division WOR-3</taxon>
    </lineage>
</organism>
<dbReference type="SUPFAM" id="SSF103025">
    <property type="entry name" value="Folate-binding domain"/>
    <property type="match status" value="1"/>
</dbReference>
<evidence type="ECO:0000256" key="7">
    <source>
        <dbReference type="HAMAP-Rule" id="MF_00259"/>
    </source>
</evidence>
<comment type="caution">
    <text evidence="11">The sequence shown here is derived from an EMBL/GenBank/DDBJ whole genome shotgun (WGS) entry which is preliminary data.</text>
</comment>
<feature type="domain" description="GCVT N-terminal" evidence="9">
    <location>
        <begin position="13"/>
        <end position="267"/>
    </location>
</feature>
<sequence>MLVLLFVLKHTPFYDRHIGAGGRMVPFAGYELPIQFRGVITEHRRVRTTVGVFDVSHMGRIEVTGADAPTFLNTMTTNDVGLLAVGQAQYSVFCYPDGGIVDDLVVYRLANRWLLVVNGANNDKDTRWLEEHLAGDVRLANVTDELAQFAVQGPRAEAVMQKVTSLSLADVGFYWSIQAEVGGVEALVSRTGYTGEDGFEVYVPADRALAAWDAVFAAGREFEIEPIGLGARDTLRLEMKMCLYGNDIDHGTNPIEAGLSWVVKLEKPGGFIGSDALRKVADAKPARRLVCIEMKDRHIPRPGCPILSNGERVGHVTSGTMSPSLNKGIALGYVRSDCARVGSPLDVDIRGVLAAAEVVKPPFYKQGSRK</sequence>
<dbReference type="InterPro" id="IPR027266">
    <property type="entry name" value="TrmE/GcvT-like"/>
</dbReference>
<dbReference type="Gene3D" id="2.40.30.110">
    <property type="entry name" value="Aminomethyltransferase beta-barrel domains"/>
    <property type="match status" value="1"/>
</dbReference>
<comment type="subunit">
    <text evidence="7">The glycine cleavage system is composed of four proteins: P, T, L and H.</text>
</comment>
<evidence type="ECO:0000256" key="8">
    <source>
        <dbReference type="PIRSR" id="PIRSR006487-1"/>
    </source>
</evidence>
<dbReference type="EC" id="2.1.2.10" evidence="2 7"/>
<dbReference type="GO" id="GO:0008168">
    <property type="term" value="F:methyltransferase activity"/>
    <property type="evidence" value="ECO:0007669"/>
    <property type="project" value="UniProtKB-KW"/>
</dbReference>
<evidence type="ECO:0000256" key="2">
    <source>
        <dbReference type="ARBA" id="ARBA00012616"/>
    </source>
</evidence>
<reference evidence="11" key="1">
    <citation type="journal article" date="2020" name="mSystems">
        <title>Genome- and Community-Level Interaction Insights into Carbon Utilization and Element Cycling Functions of Hydrothermarchaeota in Hydrothermal Sediment.</title>
        <authorList>
            <person name="Zhou Z."/>
            <person name="Liu Y."/>
            <person name="Xu W."/>
            <person name="Pan J."/>
            <person name="Luo Z.H."/>
            <person name="Li M."/>
        </authorList>
    </citation>
    <scope>NUCLEOTIDE SEQUENCE [LARGE SCALE GENOMIC DNA]</scope>
    <source>
        <strain evidence="11">SpSt-488</strain>
    </source>
</reference>
<evidence type="ECO:0000256" key="3">
    <source>
        <dbReference type="ARBA" id="ARBA00022576"/>
    </source>
</evidence>
<evidence type="ECO:0000256" key="6">
    <source>
        <dbReference type="ARBA" id="ARBA00047665"/>
    </source>
</evidence>
<dbReference type="FunFam" id="3.30.70.1400:FF:000001">
    <property type="entry name" value="Aminomethyltransferase"/>
    <property type="match status" value="1"/>
</dbReference>
<accession>A0A7C4GFB4</accession>
<dbReference type="GO" id="GO:0005960">
    <property type="term" value="C:glycine cleavage complex"/>
    <property type="evidence" value="ECO:0007669"/>
    <property type="project" value="InterPro"/>
</dbReference>
<evidence type="ECO:0000256" key="1">
    <source>
        <dbReference type="ARBA" id="ARBA00008609"/>
    </source>
</evidence>
<keyword evidence="3 7" id="KW-0032">Aminotransferase</keyword>
<dbReference type="Pfam" id="PF08669">
    <property type="entry name" value="GCV_T_C"/>
    <property type="match status" value="1"/>
</dbReference>
<evidence type="ECO:0000259" key="10">
    <source>
        <dbReference type="Pfam" id="PF08669"/>
    </source>
</evidence>
<evidence type="ECO:0000259" key="9">
    <source>
        <dbReference type="Pfam" id="PF01571"/>
    </source>
</evidence>
<dbReference type="InterPro" id="IPR028896">
    <property type="entry name" value="GcvT/YgfZ/DmdA"/>
</dbReference>
<comment type="function">
    <text evidence="7">The glycine cleavage system catalyzes the degradation of glycine.</text>
</comment>
<keyword evidence="4 7" id="KW-0808">Transferase</keyword>
<dbReference type="InterPro" id="IPR006222">
    <property type="entry name" value="GCVT_N"/>
</dbReference>
<dbReference type="GO" id="GO:0032259">
    <property type="term" value="P:methylation"/>
    <property type="evidence" value="ECO:0007669"/>
    <property type="project" value="UniProtKB-KW"/>
</dbReference>
<comment type="similarity">
    <text evidence="1 7">Belongs to the GcvT family.</text>
</comment>
<feature type="binding site" evidence="8">
    <location>
        <position position="200"/>
    </location>
    <ligand>
        <name>substrate</name>
    </ligand>
</feature>
<dbReference type="PANTHER" id="PTHR43757:SF2">
    <property type="entry name" value="AMINOMETHYLTRANSFERASE, MITOCHONDRIAL"/>
    <property type="match status" value="1"/>
</dbReference>
<dbReference type="PIRSF" id="PIRSF006487">
    <property type="entry name" value="GcvT"/>
    <property type="match status" value="1"/>
</dbReference>
<dbReference type="InterPro" id="IPR013977">
    <property type="entry name" value="GcvT_C"/>
</dbReference>
<dbReference type="PANTHER" id="PTHR43757">
    <property type="entry name" value="AMINOMETHYLTRANSFERASE"/>
    <property type="match status" value="1"/>
</dbReference>
<evidence type="ECO:0000256" key="4">
    <source>
        <dbReference type="ARBA" id="ARBA00022679"/>
    </source>
</evidence>
<dbReference type="Gene3D" id="3.30.1360.120">
    <property type="entry name" value="Probable tRNA modification gtpase trme, domain 1"/>
    <property type="match status" value="1"/>
</dbReference>
<dbReference type="EMBL" id="DSUT01000011">
    <property type="protein sequence ID" value="HGK27418.1"/>
    <property type="molecule type" value="Genomic_DNA"/>
</dbReference>
<dbReference type="InterPro" id="IPR022903">
    <property type="entry name" value="GcvT_bac"/>
</dbReference>
<dbReference type="GO" id="GO:0008483">
    <property type="term" value="F:transaminase activity"/>
    <property type="evidence" value="ECO:0007669"/>
    <property type="project" value="UniProtKB-KW"/>
</dbReference>
<dbReference type="Gene3D" id="3.30.70.1400">
    <property type="entry name" value="Aminomethyltransferase beta-barrel domains"/>
    <property type="match status" value="1"/>
</dbReference>
<gene>
    <name evidence="7 11" type="primary">gcvT</name>
    <name evidence="11" type="ORF">ENS41_00490</name>
</gene>